<evidence type="ECO:0000313" key="3">
    <source>
        <dbReference type="Proteomes" id="UP000296216"/>
    </source>
</evidence>
<accession>A0A4D6GTB1</accession>
<reference evidence="2 4" key="2">
    <citation type="submission" date="2019-07" db="EMBL/GenBank/DDBJ databases">
        <title>Genomic Encyclopedia of Archaeal and Bacterial Type Strains, Phase II (KMG-II): from individual species to whole genera.</title>
        <authorList>
            <person name="Goeker M."/>
        </authorList>
    </citation>
    <scope>NUCLEOTIDE SEQUENCE [LARGE SCALE GENOMIC DNA]</scope>
    <source>
        <strain evidence="2 4">DSM 3754</strain>
    </source>
</reference>
<reference evidence="1 3" key="1">
    <citation type="journal article" date="2019" name="Microbiol. Resour. Announc.">
        <title>The Genome Sequence of the Halobacterium salinarum Type Strain Is Closely Related to That of Laboratory Strains NRC-1 and R1.</title>
        <authorList>
            <person name="Pfeiffer F."/>
            <person name="Marchfelder A."/>
            <person name="Habermann B."/>
            <person name="Dyall-Smith M.L."/>
        </authorList>
    </citation>
    <scope>NUCLEOTIDE SEQUENCE [LARGE SCALE GENOMIC DNA]</scope>
    <source>
        <strain evidence="1">91-R6</strain>
        <strain evidence="3">ATCC 33171 / DSM 3754 / JCM 8978 / NBRC 102687 / NCIMB 764 / 91-R6</strain>
    </source>
</reference>
<reference evidence="1" key="3">
    <citation type="journal article" name="MicrobiologyOpen">
        <title>Whole-genome comparison between the type strain of Halobacterium salinarum (DSM 3754(T)) and the laboratory strains R1 and NRC-1.</title>
        <authorList>
            <person name="Pfeiffer F."/>
            <person name="Losensky G."/>
            <person name="Marchfelder A."/>
            <person name="Habermann B."/>
            <person name="Dyall-Smith M."/>
        </authorList>
    </citation>
    <scope>NUCLEOTIDE SEQUENCE</scope>
    <source>
        <strain evidence="1">91-R6</strain>
    </source>
</reference>
<evidence type="ECO:0000313" key="4">
    <source>
        <dbReference type="Proteomes" id="UP000323075"/>
    </source>
</evidence>
<organism evidence="1 3">
    <name type="scientific">Halobacterium salinarum (strain ATCC 33171 / DSM 3754 / JCM 8978 / NBRC 102687 / NCIMB 764 / 91-R6)</name>
    <dbReference type="NCBI Taxonomy" id="2597657"/>
    <lineage>
        <taxon>Archaea</taxon>
        <taxon>Methanobacteriati</taxon>
        <taxon>Methanobacteriota</taxon>
        <taxon>Stenosarchaea group</taxon>
        <taxon>Halobacteria</taxon>
        <taxon>Halobacteriales</taxon>
        <taxon>Halobacteriaceae</taxon>
        <taxon>Halobacterium</taxon>
    </lineage>
</organism>
<dbReference type="EMBL" id="VRYN01000003">
    <property type="protein sequence ID" value="TYO76122.1"/>
    <property type="molecule type" value="Genomic_DNA"/>
</dbReference>
<dbReference type="GeneID" id="62884550"/>
<proteinExistence type="predicted"/>
<sequence>MVTSPVVDDLRYQLVAEGWMTAHARVNPTTVMVRALRGDGQHPLRLLVLVGDDSTATVTERHVAYLVAGAGDTDADATLLTALGRITDGAHRAAEANGVAVVAPATIRNDDVDTTIHDILVATADDAGKRSVPAAAATDDSAVAVRDATDT</sequence>
<dbReference type="Proteomes" id="UP000323075">
    <property type="component" value="Unassembled WGS sequence"/>
</dbReference>
<dbReference type="Proteomes" id="UP000296216">
    <property type="component" value="Chromosome"/>
</dbReference>
<dbReference type="RefSeq" id="WP_229373424.1">
    <property type="nucleotide sequence ID" value="NZ_VRYN01000003.1"/>
</dbReference>
<dbReference type="EMBL" id="CP038631">
    <property type="protein sequence ID" value="QCC45009.1"/>
    <property type="molecule type" value="Genomic_DNA"/>
</dbReference>
<name>A0A4D6GTB1_HALS9</name>
<protein>
    <submittedName>
        <fullName evidence="1">Uncharacterized protein</fullName>
    </submittedName>
</protein>
<dbReference type="AlphaFoldDB" id="A0A4D6GTB1"/>
<gene>
    <name evidence="2" type="ORF">APQ99_01677</name>
    <name evidence="1" type="ORF">HBSAL_06775</name>
</gene>
<evidence type="ECO:0000313" key="2">
    <source>
        <dbReference type="EMBL" id="TYO76122.1"/>
    </source>
</evidence>
<evidence type="ECO:0000313" key="1">
    <source>
        <dbReference type="EMBL" id="QCC45009.1"/>
    </source>
</evidence>